<feature type="domain" description="Reverse transcriptase Ty1/copia-type" evidence="1">
    <location>
        <begin position="1"/>
        <end position="107"/>
    </location>
</feature>
<dbReference type="Pfam" id="PF07727">
    <property type="entry name" value="RVT_2"/>
    <property type="match status" value="1"/>
</dbReference>
<proteinExistence type="predicted"/>
<accession>A0AA39SVF3</accession>
<reference evidence="2" key="2">
    <citation type="submission" date="2023-06" db="EMBL/GenBank/DDBJ databases">
        <authorList>
            <person name="Swenson N.G."/>
            <person name="Wegrzyn J.L."/>
            <person name="Mcevoy S.L."/>
        </authorList>
    </citation>
    <scope>NUCLEOTIDE SEQUENCE</scope>
    <source>
        <strain evidence="2">NS2018</strain>
        <tissue evidence="2">Leaf</tissue>
    </source>
</reference>
<comment type="caution">
    <text evidence="2">The sequence shown here is derived from an EMBL/GenBank/DDBJ whole genome shotgun (WGS) entry which is preliminary data.</text>
</comment>
<dbReference type="InterPro" id="IPR013103">
    <property type="entry name" value="RVT_2"/>
</dbReference>
<dbReference type="SUPFAM" id="SSF56672">
    <property type="entry name" value="DNA/RNA polymerases"/>
    <property type="match status" value="1"/>
</dbReference>
<keyword evidence="3" id="KW-1185">Reference proteome</keyword>
<evidence type="ECO:0000313" key="2">
    <source>
        <dbReference type="EMBL" id="KAK0597423.1"/>
    </source>
</evidence>
<dbReference type="Proteomes" id="UP001168877">
    <property type="component" value="Unassembled WGS sequence"/>
</dbReference>
<name>A0AA39SVF3_ACESA</name>
<evidence type="ECO:0000313" key="3">
    <source>
        <dbReference type="Proteomes" id="UP001168877"/>
    </source>
</evidence>
<sequence length="127" mass="14638">MKQPEGFICSVHPNHVCHLLKSFYGLKQAPQAWFEKLKSALVQWGFQSSVSDHSLIILRRNKDVTLLLVYVDDILVIGTDPTLAYNRLSRLQIDRFALKTQYTNSDYPTLDDRQPTSGTVFFLDQTY</sequence>
<dbReference type="AlphaFoldDB" id="A0AA39SVF3"/>
<organism evidence="2 3">
    <name type="scientific">Acer saccharum</name>
    <name type="common">Sugar maple</name>
    <dbReference type="NCBI Taxonomy" id="4024"/>
    <lineage>
        <taxon>Eukaryota</taxon>
        <taxon>Viridiplantae</taxon>
        <taxon>Streptophyta</taxon>
        <taxon>Embryophyta</taxon>
        <taxon>Tracheophyta</taxon>
        <taxon>Spermatophyta</taxon>
        <taxon>Magnoliopsida</taxon>
        <taxon>eudicotyledons</taxon>
        <taxon>Gunneridae</taxon>
        <taxon>Pentapetalae</taxon>
        <taxon>rosids</taxon>
        <taxon>malvids</taxon>
        <taxon>Sapindales</taxon>
        <taxon>Sapindaceae</taxon>
        <taxon>Hippocastanoideae</taxon>
        <taxon>Acereae</taxon>
        <taxon>Acer</taxon>
    </lineage>
</organism>
<evidence type="ECO:0000259" key="1">
    <source>
        <dbReference type="Pfam" id="PF07727"/>
    </source>
</evidence>
<protein>
    <recommendedName>
        <fullName evidence="1">Reverse transcriptase Ty1/copia-type domain-containing protein</fullName>
    </recommendedName>
</protein>
<dbReference type="InterPro" id="IPR043502">
    <property type="entry name" value="DNA/RNA_pol_sf"/>
</dbReference>
<gene>
    <name evidence="2" type="ORF">LWI29_025133</name>
</gene>
<dbReference type="EMBL" id="JAUESC010000004">
    <property type="protein sequence ID" value="KAK0597423.1"/>
    <property type="molecule type" value="Genomic_DNA"/>
</dbReference>
<reference evidence="2" key="1">
    <citation type="journal article" date="2022" name="Plant J.">
        <title>Strategies of tolerance reflected in two North American maple genomes.</title>
        <authorList>
            <person name="McEvoy S.L."/>
            <person name="Sezen U.U."/>
            <person name="Trouern-Trend A."/>
            <person name="McMahon S.M."/>
            <person name="Schaberg P.G."/>
            <person name="Yang J."/>
            <person name="Wegrzyn J.L."/>
            <person name="Swenson N.G."/>
        </authorList>
    </citation>
    <scope>NUCLEOTIDE SEQUENCE</scope>
    <source>
        <strain evidence="2">NS2018</strain>
    </source>
</reference>